<keyword evidence="8" id="KW-1185">Reference proteome</keyword>
<evidence type="ECO:0000256" key="1">
    <source>
        <dbReference type="ARBA" id="ARBA00001966"/>
    </source>
</evidence>
<dbReference type="SFLD" id="SFLDG01063">
    <property type="entry name" value="activating_enzymes__group_1"/>
    <property type="match status" value="1"/>
</dbReference>
<reference evidence="7 8" key="1">
    <citation type="submission" date="2019-10" db="EMBL/GenBank/DDBJ databases">
        <title>Whole-genome sequence of the extremophile Heliorestis acidaminivorans DSM 24790.</title>
        <authorList>
            <person name="Kyndt J.A."/>
            <person name="Meyer T.E."/>
        </authorList>
    </citation>
    <scope>NUCLEOTIDE SEQUENCE [LARGE SCALE GENOMIC DNA]</scope>
    <source>
        <strain evidence="7 8">DSM 24790</strain>
    </source>
</reference>
<evidence type="ECO:0000256" key="4">
    <source>
        <dbReference type="ARBA" id="ARBA00022723"/>
    </source>
</evidence>
<dbReference type="InterPro" id="IPR058240">
    <property type="entry name" value="rSAM_sf"/>
</dbReference>
<dbReference type="InterPro" id="IPR034457">
    <property type="entry name" value="Organic_radical-activating"/>
</dbReference>
<dbReference type="SUPFAM" id="SSF102114">
    <property type="entry name" value="Radical SAM enzymes"/>
    <property type="match status" value="1"/>
</dbReference>
<name>A0A6I0ER20_9FIRM</name>
<keyword evidence="3" id="KW-0949">S-adenosyl-L-methionine</keyword>
<keyword evidence="2" id="KW-0004">4Fe-4S</keyword>
<dbReference type="CDD" id="cd01335">
    <property type="entry name" value="Radical_SAM"/>
    <property type="match status" value="1"/>
</dbReference>
<dbReference type="SFLD" id="SFLDG01066">
    <property type="entry name" value="organic_radical-activating_enz"/>
    <property type="match status" value="1"/>
</dbReference>
<dbReference type="GO" id="GO:0051539">
    <property type="term" value="F:4 iron, 4 sulfur cluster binding"/>
    <property type="evidence" value="ECO:0007669"/>
    <property type="project" value="UniProtKB-KW"/>
</dbReference>
<keyword evidence="4" id="KW-0479">Metal-binding</keyword>
<keyword evidence="5" id="KW-0408">Iron</keyword>
<dbReference type="AlphaFoldDB" id="A0A6I0ER20"/>
<protein>
    <submittedName>
        <fullName evidence="7">Radical SAM protein</fullName>
    </submittedName>
</protein>
<dbReference type="GO" id="GO:0004748">
    <property type="term" value="F:ribonucleoside-diphosphate reductase activity, thioredoxin disulfide as acceptor"/>
    <property type="evidence" value="ECO:0007669"/>
    <property type="project" value="TreeGrafter"/>
</dbReference>
<evidence type="ECO:0000256" key="5">
    <source>
        <dbReference type="ARBA" id="ARBA00023004"/>
    </source>
</evidence>
<dbReference type="SFLD" id="SFLDS00029">
    <property type="entry name" value="Radical_SAM"/>
    <property type="match status" value="1"/>
</dbReference>
<dbReference type="InterPro" id="IPR013785">
    <property type="entry name" value="Aldolase_TIM"/>
</dbReference>
<comment type="caution">
    <text evidence="7">The sequence shown here is derived from an EMBL/GenBank/DDBJ whole genome shotgun (WGS) entry which is preliminary data.</text>
</comment>
<accession>A0A6I0ER20</accession>
<dbReference type="PANTHER" id="PTHR30352">
    <property type="entry name" value="PYRUVATE FORMATE-LYASE-ACTIVATING ENZYME"/>
    <property type="match status" value="1"/>
</dbReference>
<dbReference type="InterPro" id="IPR007197">
    <property type="entry name" value="rSAM"/>
</dbReference>
<gene>
    <name evidence="7" type="ORF">F9B85_08515</name>
</gene>
<dbReference type="Gene3D" id="3.20.20.70">
    <property type="entry name" value="Aldolase class I"/>
    <property type="match status" value="1"/>
</dbReference>
<comment type="cofactor">
    <cofactor evidence="1">
        <name>[4Fe-4S] cluster</name>
        <dbReference type="ChEBI" id="CHEBI:49883"/>
    </cofactor>
</comment>
<proteinExistence type="predicted"/>
<dbReference type="Proteomes" id="UP000468766">
    <property type="component" value="Unassembled WGS sequence"/>
</dbReference>
<dbReference type="SFLD" id="SFLDF00299">
    <property type="entry name" value="anaerobic_ribonucleoside-triph"/>
    <property type="match status" value="1"/>
</dbReference>
<keyword evidence="6" id="KW-0411">Iron-sulfur</keyword>
<dbReference type="RefSeq" id="WP_151619963.1">
    <property type="nucleotide sequence ID" value="NZ_WBXO01000005.1"/>
</dbReference>
<dbReference type="EMBL" id="WBXO01000005">
    <property type="protein sequence ID" value="KAB2952686.1"/>
    <property type="molecule type" value="Genomic_DNA"/>
</dbReference>
<evidence type="ECO:0000313" key="7">
    <source>
        <dbReference type="EMBL" id="KAB2952686.1"/>
    </source>
</evidence>
<dbReference type="GO" id="GO:0043365">
    <property type="term" value="F:[formate-C-acetyltransferase]-activating enzyme activity"/>
    <property type="evidence" value="ECO:0007669"/>
    <property type="project" value="InterPro"/>
</dbReference>
<dbReference type="Pfam" id="PF13353">
    <property type="entry name" value="Fer4_12"/>
    <property type="match status" value="1"/>
</dbReference>
<dbReference type="OrthoDB" id="9782387at2"/>
<dbReference type="InterPro" id="IPR012837">
    <property type="entry name" value="NrdG"/>
</dbReference>
<evidence type="ECO:0000256" key="2">
    <source>
        <dbReference type="ARBA" id="ARBA00022485"/>
    </source>
</evidence>
<evidence type="ECO:0000256" key="6">
    <source>
        <dbReference type="ARBA" id="ARBA00023014"/>
    </source>
</evidence>
<evidence type="ECO:0000313" key="8">
    <source>
        <dbReference type="Proteomes" id="UP000468766"/>
    </source>
</evidence>
<dbReference type="PANTHER" id="PTHR30352:SF2">
    <property type="entry name" value="ANAEROBIC RIBONUCLEOSIDE-TRIPHOSPHATE REDUCTASE-ACTIVATING PROTEIN"/>
    <property type="match status" value="1"/>
</dbReference>
<dbReference type="GO" id="GO:0046872">
    <property type="term" value="F:metal ion binding"/>
    <property type="evidence" value="ECO:0007669"/>
    <property type="project" value="UniProtKB-KW"/>
</dbReference>
<organism evidence="7 8">
    <name type="scientific">Heliorestis acidaminivorans</name>
    <dbReference type="NCBI Taxonomy" id="553427"/>
    <lineage>
        <taxon>Bacteria</taxon>
        <taxon>Bacillati</taxon>
        <taxon>Bacillota</taxon>
        <taxon>Clostridia</taxon>
        <taxon>Eubacteriales</taxon>
        <taxon>Heliobacteriaceae</taxon>
        <taxon>Heliorestis</taxon>
    </lineage>
</organism>
<sequence>MELQVHRFLPVTRAEGPGLRASIWVQGCKRHCPGCANPETWPFQGGQSWSVRDLATAIIANRQIEGVTFLGGEPFEQAESLAQLGQEVQEAGLSVLTFTGYSLEEIKASPRSGWQELLAVTDLLIDGPYLQEEGDTSRPWIGSRNQRYHLLTSRYSAKDCSIAQQPNRLEVRFQQDGRIAINGMADPEELEQLLALLKDRNDS</sequence>
<evidence type="ECO:0000256" key="3">
    <source>
        <dbReference type="ARBA" id="ARBA00022691"/>
    </source>
</evidence>